<keyword evidence="6 12" id="KW-0347">Helicase</keyword>
<feature type="binding site" evidence="12">
    <location>
        <position position="449"/>
    </location>
    <ligand>
        <name>Zn(2+)</name>
        <dbReference type="ChEBI" id="CHEBI:29105"/>
        <label>1</label>
    </ligand>
</feature>
<dbReference type="Pfam" id="PF17764">
    <property type="entry name" value="PriA_3primeBD"/>
    <property type="match status" value="1"/>
</dbReference>
<feature type="binding site" evidence="12">
    <location>
        <position position="479"/>
    </location>
    <ligand>
        <name>Zn(2+)</name>
        <dbReference type="ChEBI" id="CHEBI:29105"/>
        <label>2</label>
    </ligand>
</feature>
<dbReference type="GO" id="GO:0006302">
    <property type="term" value="P:double-strand break repair"/>
    <property type="evidence" value="ECO:0007669"/>
    <property type="project" value="InterPro"/>
</dbReference>
<dbReference type="GO" id="GO:0006310">
    <property type="term" value="P:DNA recombination"/>
    <property type="evidence" value="ECO:0007669"/>
    <property type="project" value="InterPro"/>
</dbReference>
<evidence type="ECO:0000313" key="16">
    <source>
        <dbReference type="Proteomes" id="UP000031552"/>
    </source>
</evidence>
<keyword evidence="9 12" id="KW-0238">DNA-binding</keyword>
<organism evidence="15 16">
    <name type="scientific">Candidatus Criblamydia sequanensis CRIB-18</name>
    <dbReference type="NCBI Taxonomy" id="1437425"/>
    <lineage>
        <taxon>Bacteria</taxon>
        <taxon>Pseudomonadati</taxon>
        <taxon>Chlamydiota</taxon>
        <taxon>Chlamydiia</taxon>
        <taxon>Parachlamydiales</taxon>
        <taxon>Candidatus Criblamydiaceae</taxon>
        <taxon>Candidatus Criblamydia</taxon>
    </lineage>
</organism>
<evidence type="ECO:0000256" key="10">
    <source>
        <dbReference type="ARBA" id="ARBA00023235"/>
    </source>
</evidence>
<feature type="binding site" evidence="12">
    <location>
        <position position="452"/>
    </location>
    <ligand>
        <name>Zn(2+)</name>
        <dbReference type="ChEBI" id="CHEBI:29105"/>
        <label>1</label>
    </ligand>
</feature>
<gene>
    <name evidence="12 15" type="primary">priA</name>
    <name evidence="15" type="ORF">CSEC_0589</name>
</gene>
<dbReference type="NCBIfam" id="TIGR00595">
    <property type="entry name" value="priA"/>
    <property type="match status" value="1"/>
</dbReference>
<accession>A0A090CY94</accession>
<feature type="binding site" evidence="12">
    <location>
        <position position="458"/>
    </location>
    <ligand>
        <name>Zn(2+)</name>
        <dbReference type="ChEBI" id="CHEBI:29105"/>
        <label>2</label>
    </ligand>
</feature>
<dbReference type="Gene3D" id="3.40.50.300">
    <property type="entry name" value="P-loop containing nucleotide triphosphate hydrolases"/>
    <property type="match status" value="2"/>
</dbReference>
<dbReference type="Gene3D" id="3.40.1440.60">
    <property type="entry name" value="PriA, 3(prime) DNA-binding domain"/>
    <property type="match status" value="1"/>
</dbReference>
<dbReference type="GO" id="GO:0016887">
    <property type="term" value="F:ATP hydrolysis activity"/>
    <property type="evidence" value="ECO:0007669"/>
    <property type="project" value="RHEA"/>
</dbReference>
<feature type="binding site" evidence="12">
    <location>
        <position position="493"/>
    </location>
    <ligand>
        <name>Zn(2+)</name>
        <dbReference type="ChEBI" id="CHEBI:29105"/>
        <label>1</label>
    </ligand>
</feature>
<evidence type="ECO:0000256" key="7">
    <source>
        <dbReference type="ARBA" id="ARBA00022833"/>
    </source>
</evidence>
<dbReference type="STRING" id="1437425.CSEC_0589"/>
<dbReference type="OrthoDB" id="9759544at2"/>
<comment type="caution">
    <text evidence="15">The sequence shown here is derived from an EMBL/GenBank/DDBJ whole genome shotgun (WGS) entry which is preliminary data.</text>
</comment>
<dbReference type="EC" id="5.6.2.4" evidence="12"/>
<comment type="cofactor">
    <cofactor evidence="12">
        <name>Zn(2+)</name>
        <dbReference type="ChEBI" id="CHEBI:29105"/>
    </cofactor>
    <text evidence="12">Binds 2 zinc ions per subunit.</text>
</comment>
<dbReference type="InterPro" id="IPR041222">
    <property type="entry name" value="PriA_3primeBD"/>
</dbReference>
<reference evidence="15" key="1">
    <citation type="submission" date="2013-12" db="EMBL/GenBank/DDBJ databases">
        <authorList>
            <person name="Linke B."/>
        </authorList>
    </citation>
    <scope>NUCLEOTIDE SEQUENCE [LARGE SCALE GENOMIC DNA]</scope>
    <source>
        <strain evidence="15">CRIB-18</strain>
    </source>
</reference>
<evidence type="ECO:0000256" key="11">
    <source>
        <dbReference type="ARBA" id="ARBA00048988"/>
    </source>
</evidence>
<evidence type="ECO:0000259" key="13">
    <source>
        <dbReference type="PROSITE" id="PS51192"/>
    </source>
</evidence>
<protein>
    <recommendedName>
        <fullName evidence="12">Replication restart protein PriA</fullName>
    </recommendedName>
    <alternativeName>
        <fullName evidence="12">ATP-dependent DNA helicase PriA</fullName>
        <ecNumber evidence="12">5.6.2.4</ecNumber>
    </alternativeName>
    <alternativeName>
        <fullName evidence="12">DNA 3'-5' helicase PriA</fullName>
    </alternativeName>
</protein>
<dbReference type="SUPFAM" id="SSF52540">
    <property type="entry name" value="P-loop containing nucleoside triphosphate hydrolases"/>
    <property type="match status" value="2"/>
</dbReference>
<dbReference type="InterPro" id="IPR041236">
    <property type="entry name" value="PriA_C"/>
</dbReference>
<dbReference type="EMBL" id="CCEJ010000003">
    <property type="protein sequence ID" value="CDR33422.1"/>
    <property type="molecule type" value="Genomic_DNA"/>
</dbReference>
<evidence type="ECO:0000256" key="3">
    <source>
        <dbReference type="ARBA" id="ARBA00022723"/>
    </source>
</evidence>
<dbReference type="GO" id="GO:0005524">
    <property type="term" value="F:ATP binding"/>
    <property type="evidence" value="ECO:0007669"/>
    <property type="project" value="UniProtKB-UniRule"/>
</dbReference>
<feature type="domain" description="Helicase ATP-binding" evidence="13">
    <location>
        <begin position="219"/>
        <end position="386"/>
    </location>
</feature>
<evidence type="ECO:0000256" key="5">
    <source>
        <dbReference type="ARBA" id="ARBA00022801"/>
    </source>
</evidence>
<dbReference type="InterPro" id="IPR001650">
    <property type="entry name" value="Helicase_C-like"/>
</dbReference>
<keyword evidence="10 12" id="KW-0413">Isomerase</keyword>
<evidence type="ECO:0000256" key="2">
    <source>
        <dbReference type="ARBA" id="ARBA00022705"/>
    </source>
</evidence>
<keyword evidence="16" id="KW-1185">Reference proteome</keyword>
<keyword evidence="4 12" id="KW-0547">Nucleotide-binding</keyword>
<dbReference type="InterPro" id="IPR011545">
    <property type="entry name" value="DEAD/DEAH_box_helicase_dom"/>
</dbReference>
<dbReference type="InterPro" id="IPR014001">
    <property type="entry name" value="Helicase_ATP-bd"/>
</dbReference>
<dbReference type="Pfam" id="PF18074">
    <property type="entry name" value="PriA_C"/>
    <property type="match status" value="1"/>
</dbReference>
<keyword evidence="1 12" id="KW-0639">Primosome</keyword>
<name>A0A090CY94_9BACT</name>
<keyword evidence="3 12" id="KW-0479">Metal-binding</keyword>
<dbReference type="PANTHER" id="PTHR30580">
    <property type="entry name" value="PRIMOSOMAL PROTEIN N"/>
    <property type="match status" value="1"/>
</dbReference>
<dbReference type="FunFam" id="3.40.50.300:FF:000489">
    <property type="entry name" value="Primosome assembly protein PriA"/>
    <property type="match status" value="1"/>
</dbReference>
<proteinExistence type="inferred from homology"/>
<dbReference type="Pfam" id="PF00271">
    <property type="entry name" value="Helicase_C"/>
    <property type="match status" value="1"/>
</dbReference>
<dbReference type="eggNOG" id="COG1198">
    <property type="taxonomic scope" value="Bacteria"/>
</dbReference>
<evidence type="ECO:0000313" key="15">
    <source>
        <dbReference type="EMBL" id="CDR33422.1"/>
    </source>
</evidence>
<dbReference type="AlphaFoldDB" id="A0A090CY94"/>
<comment type="similarity">
    <text evidence="12">Belongs to the helicase family. PriA subfamily.</text>
</comment>
<keyword evidence="2 12" id="KW-0235">DNA replication</keyword>
<dbReference type="CDD" id="cd18804">
    <property type="entry name" value="SF2_C_priA"/>
    <property type="match status" value="1"/>
</dbReference>
<dbReference type="Pfam" id="PF00270">
    <property type="entry name" value="DEAD"/>
    <property type="match status" value="1"/>
</dbReference>
<comment type="function">
    <text evidence="12">Initiates the restart of stalled replication forks, which reloads the replicative helicase on sites other than the origin of replication. Recognizes and binds to abandoned replication forks and remodels them to uncover a helicase loading site. Promotes assembly of the primosome at these replication forks.</text>
</comment>
<dbReference type="PROSITE" id="PS51194">
    <property type="entry name" value="HELICASE_CTER"/>
    <property type="match status" value="1"/>
</dbReference>
<evidence type="ECO:0000256" key="12">
    <source>
        <dbReference type="HAMAP-Rule" id="MF_00983"/>
    </source>
</evidence>
<dbReference type="SMART" id="SM00490">
    <property type="entry name" value="HELICc"/>
    <property type="match status" value="1"/>
</dbReference>
<dbReference type="InterPro" id="IPR027417">
    <property type="entry name" value="P-loop_NTPase"/>
</dbReference>
<reference evidence="15" key="2">
    <citation type="submission" date="2014-09" db="EMBL/GenBank/DDBJ databases">
        <title>Criblamydia sequanensis harbors a mega-plasmid encoding arsenite resistance.</title>
        <authorList>
            <person name="Bertelli C."/>
            <person name="Goesmann A."/>
            <person name="Greub G."/>
        </authorList>
    </citation>
    <scope>NUCLEOTIDE SEQUENCE [LARGE SCALE GENOMIC DNA]</scope>
    <source>
        <strain evidence="15">CRIB-18</strain>
    </source>
</reference>
<dbReference type="InterPro" id="IPR042115">
    <property type="entry name" value="PriA_3primeBD_sf"/>
</dbReference>
<dbReference type="PANTHER" id="PTHR30580:SF0">
    <property type="entry name" value="PRIMOSOMAL PROTEIN N"/>
    <property type="match status" value="1"/>
</dbReference>
<dbReference type="GO" id="GO:0006270">
    <property type="term" value="P:DNA replication initiation"/>
    <property type="evidence" value="ECO:0007669"/>
    <property type="project" value="TreeGrafter"/>
</dbReference>
<dbReference type="PROSITE" id="PS51192">
    <property type="entry name" value="HELICASE_ATP_BIND_1"/>
    <property type="match status" value="1"/>
</dbReference>
<dbReference type="RefSeq" id="WP_041016914.1">
    <property type="nucleotide sequence ID" value="NZ_CCEJ010000003.1"/>
</dbReference>
<dbReference type="GO" id="GO:0043138">
    <property type="term" value="F:3'-5' DNA helicase activity"/>
    <property type="evidence" value="ECO:0007669"/>
    <property type="project" value="UniProtKB-EC"/>
</dbReference>
<dbReference type="CDD" id="cd17929">
    <property type="entry name" value="DEXHc_priA"/>
    <property type="match status" value="1"/>
</dbReference>
<dbReference type="GO" id="GO:0008270">
    <property type="term" value="F:zinc ion binding"/>
    <property type="evidence" value="ECO:0007669"/>
    <property type="project" value="UniProtKB-UniRule"/>
</dbReference>
<feature type="binding site" evidence="12">
    <location>
        <position position="461"/>
    </location>
    <ligand>
        <name>Zn(2+)</name>
        <dbReference type="ChEBI" id="CHEBI:29105"/>
        <label>2</label>
    </ligand>
</feature>
<dbReference type="InterPro" id="IPR005259">
    <property type="entry name" value="PriA"/>
</dbReference>
<dbReference type="GO" id="GO:0006269">
    <property type="term" value="P:DNA replication, synthesis of primer"/>
    <property type="evidence" value="ECO:0007669"/>
    <property type="project" value="UniProtKB-KW"/>
</dbReference>
<feature type="domain" description="Helicase C-terminal" evidence="14">
    <location>
        <begin position="485"/>
        <end position="640"/>
    </location>
</feature>
<feature type="binding site" evidence="12">
    <location>
        <position position="476"/>
    </location>
    <ligand>
        <name>Zn(2+)</name>
        <dbReference type="ChEBI" id="CHEBI:29105"/>
        <label>2</label>
    </ligand>
</feature>
<evidence type="ECO:0000256" key="8">
    <source>
        <dbReference type="ARBA" id="ARBA00022840"/>
    </source>
</evidence>
<dbReference type="GO" id="GO:1990077">
    <property type="term" value="C:primosome complex"/>
    <property type="evidence" value="ECO:0007669"/>
    <property type="project" value="UniProtKB-UniRule"/>
</dbReference>
<evidence type="ECO:0000256" key="6">
    <source>
        <dbReference type="ARBA" id="ARBA00022806"/>
    </source>
</evidence>
<keyword evidence="8 12" id="KW-0067">ATP-binding</keyword>
<evidence type="ECO:0000256" key="9">
    <source>
        <dbReference type="ARBA" id="ARBA00023125"/>
    </source>
</evidence>
<sequence>MSSKKLYASVILDSLDKSFDYYIPKDLQDLLTPGMRVVVPVRNTTRKGFVSEIKETASFKDPKPILSIDAEKSLITKPLFDLALWISKYYITPIGKVLTSILPASLRKTKKHKEQYFVRKKITQEEMRQLIVNLLSKSPEQARVLEVILKSEKGILLTELLEKADVSKSPINTLVKNGVLEIERVVIGRSPLSNEDYFKTRPKKLNPDQEEAFSAIKSDLEKEAFKVHLIHGVTGSGKTEVYMQAIDVALKLKKRAIILVPEISLTPQTIERFKSRFDVPIAILHHQISDGERFDAWHGIKEGKFDIVIGARSAVFSPVQNLGLIIVDEEHESSYKQSEEMPCYHARDVACMRGKLEKAVVILGSATPSLESYRNSELNKYHLSELKLRAEVSDLPTVHVIDMKHEYAKKKQFTLFSELLLDKIANGIKRGEQSLLFLNRRGYHSFQMCLSCGKSTECKHCDTALTFHKTQNALVCHLCGYRIEPPPKACLFCGSQDPLRFKGAGTELVEKQLYALFPEVRIIRLDADTTKHKGSQRKLLKEFATGKADILVGTQMIAKGLHFPEVTLVGVLNCDANLNIPDFRSHETAFQILTQVAGRAGRGRFKGEVIFQTCIPDHEVIQFAKNQDYKSFYNYEKEVRNLFQFPPFTTLAKIRLTGTDEKKTEGLLQRFREEMISHLPSDYVLYPVLPSGHAKVKDNFYFQFLVKGQSPVPMQKAFLACKEAKLIPSAFRLHIDINPLNTFF</sequence>
<comment type="subunit">
    <text evidence="12">Component of the replication restart primosome.</text>
</comment>
<dbReference type="GO" id="GO:0003677">
    <property type="term" value="F:DNA binding"/>
    <property type="evidence" value="ECO:0007669"/>
    <property type="project" value="UniProtKB-UniRule"/>
</dbReference>
<evidence type="ECO:0000256" key="4">
    <source>
        <dbReference type="ARBA" id="ARBA00022741"/>
    </source>
</evidence>
<dbReference type="NCBIfam" id="NF004066">
    <property type="entry name" value="PRK05580.1-3"/>
    <property type="match status" value="1"/>
</dbReference>
<dbReference type="Proteomes" id="UP000031552">
    <property type="component" value="Unassembled WGS sequence"/>
</dbReference>
<dbReference type="SMART" id="SM00487">
    <property type="entry name" value="DEXDc"/>
    <property type="match status" value="1"/>
</dbReference>
<keyword evidence="7 12" id="KW-0862">Zinc</keyword>
<dbReference type="HAMAP" id="MF_00983">
    <property type="entry name" value="PriA"/>
    <property type="match status" value="1"/>
</dbReference>
<evidence type="ECO:0000259" key="14">
    <source>
        <dbReference type="PROSITE" id="PS51194"/>
    </source>
</evidence>
<comment type="catalytic activity">
    <reaction evidence="11 12">
        <text>ATP + H2O = ADP + phosphate + H(+)</text>
        <dbReference type="Rhea" id="RHEA:13065"/>
        <dbReference type="ChEBI" id="CHEBI:15377"/>
        <dbReference type="ChEBI" id="CHEBI:15378"/>
        <dbReference type="ChEBI" id="CHEBI:30616"/>
        <dbReference type="ChEBI" id="CHEBI:43474"/>
        <dbReference type="ChEBI" id="CHEBI:456216"/>
        <dbReference type="EC" id="5.6.2.4"/>
    </reaction>
</comment>
<comment type="catalytic activity">
    <reaction evidence="12">
        <text>Couples ATP hydrolysis with the unwinding of duplex DNA by translocating in the 3'-5' direction.</text>
        <dbReference type="EC" id="5.6.2.4"/>
    </reaction>
</comment>
<keyword evidence="5 12" id="KW-0378">Hydrolase</keyword>
<feature type="binding site" evidence="12">
    <location>
        <position position="490"/>
    </location>
    <ligand>
        <name>Zn(2+)</name>
        <dbReference type="ChEBI" id="CHEBI:29105"/>
        <label>1</label>
    </ligand>
</feature>
<evidence type="ECO:0000256" key="1">
    <source>
        <dbReference type="ARBA" id="ARBA00022515"/>
    </source>
</evidence>